<organism evidence="1 2">
    <name type="scientific">Hyaloperonospora brassicae</name>
    <name type="common">Brassica downy mildew</name>
    <name type="synonym">Peronospora brassicae</name>
    <dbReference type="NCBI Taxonomy" id="162125"/>
    <lineage>
        <taxon>Eukaryota</taxon>
        <taxon>Sar</taxon>
        <taxon>Stramenopiles</taxon>
        <taxon>Oomycota</taxon>
        <taxon>Peronosporomycetes</taxon>
        <taxon>Peronosporales</taxon>
        <taxon>Peronosporaceae</taxon>
        <taxon>Hyaloperonospora</taxon>
    </lineage>
</organism>
<dbReference type="EMBL" id="CANTFL010000972">
    <property type="protein sequence ID" value="CAI5728998.1"/>
    <property type="molecule type" value="Genomic_DNA"/>
</dbReference>
<sequence>MERYGGQDAFLSEVRAAFDSETDRARAVELVDLKLGVFVAMGMAPHYAFERLKLQQYDGELFDTALLPLLNKYVILQNKFDLRTTTTLADELFLLRGGSESRETVGNHVSEWLGAQGVKAEYEYVEQQVFWEWKLHGTPYGGAPETGWNKFSDAYDGFEKNSRGKFQEEYNQFLTAIR</sequence>
<gene>
    <name evidence="1" type="ORF">HBR001_LOCUS4459</name>
</gene>
<evidence type="ECO:0000313" key="2">
    <source>
        <dbReference type="Proteomes" id="UP001162031"/>
    </source>
</evidence>
<name>A0AAV0U0R2_HYABA</name>
<keyword evidence="2" id="KW-1185">Reference proteome</keyword>
<protein>
    <submittedName>
        <fullName evidence="1">Uncharacterized protein</fullName>
    </submittedName>
</protein>
<evidence type="ECO:0000313" key="1">
    <source>
        <dbReference type="EMBL" id="CAI5728998.1"/>
    </source>
</evidence>
<accession>A0AAV0U0R2</accession>
<reference evidence="1" key="1">
    <citation type="submission" date="2022-12" db="EMBL/GenBank/DDBJ databases">
        <authorList>
            <person name="Webb A."/>
        </authorList>
    </citation>
    <scope>NUCLEOTIDE SEQUENCE</scope>
    <source>
        <strain evidence="1">Hp1</strain>
    </source>
</reference>
<proteinExistence type="predicted"/>
<comment type="caution">
    <text evidence="1">The sequence shown here is derived from an EMBL/GenBank/DDBJ whole genome shotgun (WGS) entry which is preliminary data.</text>
</comment>
<dbReference type="AlphaFoldDB" id="A0AAV0U0R2"/>
<dbReference type="Proteomes" id="UP001162031">
    <property type="component" value="Unassembled WGS sequence"/>
</dbReference>